<evidence type="ECO:0000313" key="1">
    <source>
        <dbReference type="EMBL" id="MFD2920956.1"/>
    </source>
</evidence>
<comment type="caution">
    <text evidence="1">The sequence shown here is derived from an EMBL/GenBank/DDBJ whole genome shotgun (WGS) entry which is preliminary data.</text>
</comment>
<accession>A0ABW6A8I4</accession>
<dbReference type="SUPFAM" id="SSF63829">
    <property type="entry name" value="Calcium-dependent phosphotriesterase"/>
    <property type="match status" value="1"/>
</dbReference>
<name>A0ABW6A8I4_9BACT</name>
<protein>
    <submittedName>
        <fullName evidence="1">Gliding motility-associated C-terminal domain-containing protein</fullName>
    </submittedName>
</protein>
<dbReference type="InterPro" id="IPR026341">
    <property type="entry name" value="T9SS_type_B"/>
</dbReference>
<evidence type="ECO:0000313" key="2">
    <source>
        <dbReference type="Proteomes" id="UP001597511"/>
    </source>
</evidence>
<keyword evidence="2" id="KW-1185">Reference proteome</keyword>
<sequence>MRFKISALLFVYFFIVKIACSQSIFINSPDELFSLNEEAVCTSELFSHCRPAGVDIFSTAIFKDTIYVLFSNSGLYSFVVGRPWECKFLTNLPGSGRFPSARATINSLTTDKNGIIYGADGATNQIIRYNPYTDQLTVLGSILPRPGGDLIFYKDKLLLATLGDGIYEINLVDPLLSTQYMQTGGYTFYGLISVPFDCKKNKYYGLSDTSSYGTRFIELDLENKVVIGEYCTLPLNVYDAASSVDNGNTIGVTVNEIALKSTCTNDNLANVTIKATSASNSDLTYWLNGVSSNKTGIFNALPAGLHSVSIVNEKNCRLDTTFTVFPTTSLTKLDIVDPLDCGTDDGSIAITVESNYTPVIYRLNNGSFQANSRFDNLTAGEHKIIIRDGTGCEKDTMIFLSYQKRPEFVPQFNLQPTLCDSKTGGISLKFPEDIVLADIKVSLNRGLPQQSISFSNLDEGRHLVSIFYKDNCRFDTLVTLQKLLNKSPEIMFAVTDQQCFLASGKVDVSLTGNFGPYVISFNNESFVTNPSFSNLNPGIYTVRIRDKNLCYTDTLVEIKPYHAEKIEVAINKTDPLCTYPNSGQIATSITGYQSPYKFKLGNTVYNNNEVVRNLKNGKYTISILNNDNCVIDSVIVELKLLEAPECDYVFIPNAFTPNNDNINDVLSLSIGTGVSEFEFSVYNRWGEELFFTNNRDRKWDGKYKGAFQSSGVYIWTLRYKTYNNPQNKHLKGTLNLIR</sequence>
<dbReference type="Proteomes" id="UP001597511">
    <property type="component" value="Unassembled WGS sequence"/>
</dbReference>
<dbReference type="NCBIfam" id="TIGR04131">
    <property type="entry name" value="Bac_Flav_CTERM"/>
    <property type="match status" value="1"/>
</dbReference>
<gene>
    <name evidence="1" type="ORF">ACFS6H_14625</name>
</gene>
<reference evidence="2" key="1">
    <citation type="journal article" date="2019" name="Int. J. Syst. Evol. Microbiol.">
        <title>The Global Catalogue of Microorganisms (GCM) 10K type strain sequencing project: providing services to taxonomists for standard genome sequencing and annotation.</title>
        <authorList>
            <consortium name="The Broad Institute Genomics Platform"/>
            <consortium name="The Broad Institute Genome Sequencing Center for Infectious Disease"/>
            <person name="Wu L."/>
            <person name="Ma J."/>
        </authorList>
    </citation>
    <scope>NUCLEOTIDE SEQUENCE [LARGE SCALE GENOMIC DNA]</scope>
    <source>
        <strain evidence="2">KCTC 23299</strain>
    </source>
</reference>
<dbReference type="Pfam" id="PF13585">
    <property type="entry name" value="CHU_C"/>
    <property type="match status" value="1"/>
</dbReference>
<dbReference type="EMBL" id="JBHUOZ010000003">
    <property type="protein sequence ID" value="MFD2920956.1"/>
    <property type="molecule type" value="Genomic_DNA"/>
</dbReference>
<organism evidence="1 2">
    <name type="scientific">Terrimonas rubra</name>
    <dbReference type="NCBI Taxonomy" id="1035890"/>
    <lineage>
        <taxon>Bacteria</taxon>
        <taxon>Pseudomonadati</taxon>
        <taxon>Bacteroidota</taxon>
        <taxon>Chitinophagia</taxon>
        <taxon>Chitinophagales</taxon>
        <taxon>Chitinophagaceae</taxon>
        <taxon>Terrimonas</taxon>
    </lineage>
</organism>
<dbReference type="RefSeq" id="WP_386100318.1">
    <property type="nucleotide sequence ID" value="NZ_JBHUOZ010000003.1"/>
</dbReference>
<proteinExistence type="predicted"/>